<dbReference type="InterPro" id="IPR058925">
    <property type="entry name" value="zf-C2H2_AcuF"/>
</dbReference>
<dbReference type="InterPro" id="IPR002182">
    <property type="entry name" value="NB-ARC"/>
</dbReference>
<dbReference type="EMBL" id="JASNWA010000011">
    <property type="protein sequence ID" value="KAK3167108.1"/>
    <property type="molecule type" value="Genomic_DNA"/>
</dbReference>
<evidence type="ECO:0000259" key="4">
    <source>
        <dbReference type="PROSITE" id="PS50157"/>
    </source>
</evidence>
<proteinExistence type="predicted"/>
<dbReference type="Gene3D" id="3.40.50.300">
    <property type="entry name" value="P-loop containing nucleotide triphosphate hydrolases"/>
    <property type="match status" value="1"/>
</dbReference>
<keyword evidence="1" id="KW-0862">Zinc</keyword>
<keyword evidence="2" id="KW-0175">Coiled coil</keyword>
<reference evidence="5" key="1">
    <citation type="submission" date="2022-11" db="EMBL/GenBank/DDBJ databases">
        <title>Chromosomal genome sequence assembly and mating type (MAT) locus characterization of the leprose asexual lichenized fungus Lepraria neglecta (Nyl.) Erichsen.</title>
        <authorList>
            <person name="Allen J.L."/>
            <person name="Pfeffer B."/>
        </authorList>
    </citation>
    <scope>NUCLEOTIDE SEQUENCE</scope>
    <source>
        <strain evidence="5">Allen 5258</strain>
    </source>
</reference>
<dbReference type="InterPro" id="IPR027417">
    <property type="entry name" value="P-loop_NTPase"/>
</dbReference>
<feature type="region of interest" description="Disordered" evidence="3">
    <location>
        <begin position="220"/>
        <end position="247"/>
    </location>
</feature>
<evidence type="ECO:0000313" key="5">
    <source>
        <dbReference type="EMBL" id="KAK3167108.1"/>
    </source>
</evidence>
<protein>
    <recommendedName>
        <fullName evidence="4">C2H2-type domain-containing protein</fullName>
    </recommendedName>
</protein>
<name>A0AAD9Z0D9_9LECA</name>
<dbReference type="Pfam" id="PF26082">
    <property type="entry name" value="zf-C2H2_AcuF"/>
    <property type="match status" value="1"/>
</dbReference>
<feature type="domain" description="C2H2-type" evidence="4">
    <location>
        <begin position="391"/>
        <end position="419"/>
    </location>
</feature>
<dbReference type="Pfam" id="PF13424">
    <property type="entry name" value="TPR_12"/>
    <property type="match status" value="1"/>
</dbReference>
<dbReference type="PROSITE" id="PS50157">
    <property type="entry name" value="ZINC_FINGER_C2H2_2"/>
    <property type="match status" value="1"/>
</dbReference>
<dbReference type="SMART" id="SM00355">
    <property type="entry name" value="ZnF_C2H2"/>
    <property type="match status" value="3"/>
</dbReference>
<feature type="compositionally biased region" description="Polar residues" evidence="3">
    <location>
        <begin position="159"/>
        <end position="170"/>
    </location>
</feature>
<evidence type="ECO:0000256" key="2">
    <source>
        <dbReference type="SAM" id="Coils"/>
    </source>
</evidence>
<evidence type="ECO:0000256" key="3">
    <source>
        <dbReference type="SAM" id="MobiDB-lite"/>
    </source>
</evidence>
<dbReference type="Gene3D" id="1.25.40.10">
    <property type="entry name" value="Tetratricopeptide repeat domain"/>
    <property type="match status" value="1"/>
</dbReference>
<dbReference type="Gene3D" id="3.30.160.60">
    <property type="entry name" value="Classic Zinc Finger"/>
    <property type="match status" value="1"/>
</dbReference>
<evidence type="ECO:0000256" key="1">
    <source>
        <dbReference type="PROSITE-ProRule" id="PRU00042"/>
    </source>
</evidence>
<feature type="compositionally biased region" description="Basic and acidic residues" evidence="3">
    <location>
        <begin position="228"/>
        <end position="244"/>
    </location>
</feature>
<evidence type="ECO:0000313" key="6">
    <source>
        <dbReference type="Proteomes" id="UP001276659"/>
    </source>
</evidence>
<dbReference type="PROSITE" id="PS00028">
    <property type="entry name" value="ZINC_FINGER_C2H2_1"/>
    <property type="match status" value="1"/>
</dbReference>
<dbReference type="Pfam" id="PF00931">
    <property type="entry name" value="NB-ARC"/>
    <property type="match status" value="1"/>
</dbReference>
<dbReference type="GO" id="GO:0043531">
    <property type="term" value="F:ADP binding"/>
    <property type="evidence" value="ECO:0007669"/>
    <property type="project" value="InterPro"/>
</dbReference>
<dbReference type="SUPFAM" id="SSF52540">
    <property type="entry name" value="P-loop containing nucleoside triphosphate hydrolases"/>
    <property type="match status" value="1"/>
</dbReference>
<feature type="coiled-coil region" evidence="2">
    <location>
        <begin position="1249"/>
        <end position="1276"/>
    </location>
</feature>
<feature type="region of interest" description="Disordered" evidence="3">
    <location>
        <begin position="116"/>
        <end position="138"/>
    </location>
</feature>
<dbReference type="InterPro" id="IPR013087">
    <property type="entry name" value="Znf_C2H2_type"/>
</dbReference>
<keyword evidence="1" id="KW-0479">Metal-binding</keyword>
<dbReference type="Proteomes" id="UP001276659">
    <property type="component" value="Unassembled WGS sequence"/>
</dbReference>
<keyword evidence="6" id="KW-1185">Reference proteome</keyword>
<sequence length="1316" mass="149197">MAFVKLDGSIAGLFRDCQGTLDTLCDNLSELPEDAPDEPEYQRCNDEAGRLRMWDAETGAKEGQLDYALRRSSRLRDGVLELLQDLRDLSAQAVSIFSGADAKAIDENAGPKIAGLASERDSSASSEPDSFLSMSSTDLSSPLHQTITEMREIVTCLLRQTPSLRDPSSQDTRRQASYEGADSFDQSHVRSKFPNANPELLNRLGTANWKRRQQLMVLREANEDDVLASDRNDGENSPNEKQEMDYTSEADVSMYSTSYGTGLGSQTTGEWTSSSDKNSKIGTALTSLTDNPGQKLQNFNRPVMAAQVHRLKLPRPPEPNSSFEGRQFKCPYCFHGLVEVYSSLSWKEHVMRDLEPYMCTFGGCIRPGKTYGMRGDWIQHEIDVHQKKKTWACRPCATEFATRKMFDDHMRKLHSGLVTEHQLEAFAEMCEQASGKLESRNRCPLCFEECRSDRKLRKHLADHLEQIALFAALPARPRLDSDDELDLMEDSGSDGETRAESVMLDVPEDLRTQDETRRATVTRFLGEQAESNSIENIQAPQEVPPSLEGLSISKDASVQFPVMTIGHPPNESFYGRDYAISEIHRRLSVPGDICIIYGVGGVGKTLTAVEYANRYTEAYDCIFWLQADTAPGLAESYGEIAHALRLVQGNEDQGQIIELSRDWMENTTRRWLLIFDNVEDWDFVLQYLPCDFYQSNGSAIVTTQDSSLVTKVKHNYELETFGEEDGSTMLLQYLERPDPKKDPERELAQQISGLVGGLPVAISHVAGYVSYSQCSLSELLEIFKQRRRHTGAATTEDDDLPASFRQASFSYDETLAMVWNVTLRELGTDARDLTYILAYLNCEAVPESMLCAVHPEAFLEFLDSRERIRYERMKGPLLKRRLIQAKEIEGEPCLYLHRSLQRSIRDTTAKSAAQRQVVFEQALNIVRKVFPLSSPIQVPEPSSWREHQKLLPHVMSLQSAFVEAKGGIRGGRKFASLLSDAGINQWARGFTRDGLLLLETAEQVLDEISSDASRSFDDSDIMRADINAIIALMHDNTGISTRAEGLKKRKIALDIRKKRTESLTQVSRNEEILLYNAWLDYSISLLQYNRYQEAEPILSSCLEKYRQWDTPEEIPFEYAKFDHKMAFVRMYQGRYDEALKLGQLGVYHMDKTGNEELMLRFKFDLACTHLQSGDADKALEMHKEVLEKRIIVCGKVNENTLQSYYAVGALHELRGEFAEAETCFRHALDQRRVAYWSIEAIARTQYHFSLVLRAQKKELERATKNYEEAKATLSRLLPLDLPDKLKDVKDDGVLFDHLLTVYGARFTGTELLKFIR</sequence>
<gene>
    <name evidence="5" type="ORF">OEA41_010233</name>
</gene>
<keyword evidence="1" id="KW-0863">Zinc-finger</keyword>
<comment type="caution">
    <text evidence="5">The sequence shown here is derived from an EMBL/GenBank/DDBJ whole genome shotgun (WGS) entry which is preliminary data.</text>
</comment>
<dbReference type="GO" id="GO:0008270">
    <property type="term" value="F:zinc ion binding"/>
    <property type="evidence" value="ECO:0007669"/>
    <property type="project" value="UniProtKB-KW"/>
</dbReference>
<accession>A0AAD9Z0D9</accession>
<dbReference type="PANTHER" id="PTHR35391:SF7">
    <property type="entry name" value="C2H2-TYPE DOMAIN-CONTAINING PROTEIN"/>
    <property type="match status" value="1"/>
</dbReference>
<dbReference type="SUPFAM" id="SSF48452">
    <property type="entry name" value="TPR-like"/>
    <property type="match status" value="1"/>
</dbReference>
<dbReference type="PANTHER" id="PTHR35391">
    <property type="entry name" value="C2H2-TYPE DOMAIN-CONTAINING PROTEIN-RELATED"/>
    <property type="match status" value="1"/>
</dbReference>
<organism evidence="5 6">
    <name type="scientific">Lepraria neglecta</name>
    <dbReference type="NCBI Taxonomy" id="209136"/>
    <lineage>
        <taxon>Eukaryota</taxon>
        <taxon>Fungi</taxon>
        <taxon>Dikarya</taxon>
        <taxon>Ascomycota</taxon>
        <taxon>Pezizomycotina</taxon>
        <taxon>Lecanoromycetes</taxon>
        <taxon>OSLEUM clade</taxon>
        <taxon>Lecanoromycetidae</taxon>
        <taxon>Lecanorales</taxon>
        <taxon>Lecanorineae</taxon>
        <taxon>Stereocaulaceae</taxon>
        <taxon>Lepraria</taxon>
    </lineage>
</organism>
<feature type="region of interest" description="Disordered" evidence="3">
    <location>
        <begin position="159"/>
        <end position="199"/>
    </location>
</feature>
<dbReference type="InterPro" id="IPR011990">
    <property type="entry name" value="TPR-like_helical_dom_sf"/>
</dbReference>